<dbReference type="AlphaFoldDB" id="A0A1W1VSQ7"/>
<proteinExistence type="inferred from homology"/>
<evidence type="ECO:0000313" key="12">
    <source>
        <dbReference type="EMBL" id="SMB96407.1"/>
    </source>
</evidence>
<name>A0A1W1VSQ7_9FIRM</name>
<accession>A0A1W1VSQ7</accession>
<keyword evidence="9 10" id="KW-0472">Membrane</keyword>
<keyword evidence="12" id="KW-0966">Cell projection</keyword>
<dbReference type="GO" id="GO:0006935">
    <property type="term" value="P:chemotaxis"/>
    <property type="evidence" value="ECO:0007669"/>
    <property type="project" value="UniProtKB-KW"/>
</dbReference>
<evidence type="ECO:0000256" key="11">
    <source>
        <dbReference type="SAM" id="SignalP"/>
    </source>
</evidence>
<comment type="function">
    <text evidence="1 10">Controls the rotational direction of flagella during chemotaxis.</text>
</comment>
<dbReference type="Proteomes" id="UP000192569">
    <property type="component" value="Chromosome I"/>
</dbReference>
<evidence type="ECO:0000256" key="8">
    <source>
        <dbReference type="ARBA" id="ARBA00022989"/>
    </source>
</evidence>
<evidence type="ECO:0000256" key="10">
    <source>
        <dbReference type="RuleBase" id="RU364125"/>
    </source>
</evidence>
<evidence type="ECO:0000256" key="5">
    <source>
        <dbReference type="ARBA" id="ARBA00022500"/>
    </source>
</evidence>
<keyword evidence="11" id="KW-0732">Signal</keyword>
<comment type="similarity">
    <text evidence="3 10">Belongs to the FliL family.</text>
</comment>
<dbReference type="Pfam" id="PF03748">
    <property type="entry name" value="FliL"/>
    <property type="match status" value="1"/>
</dbReference>
<keyword evidence="4 10" id="KW-1003">Cell membrane</keyword>
<dbReference type="GO" id="GO:0009425">
    <property type="term" value="C:bacterial-type flagellum basal body"/>
    <property type="evidence" value="ECO:0007669"/>
    <property type="project" value="InterPro"/>
</dbReference>
<evidence type="ECO:0000256" key="6">
    <source>
        <dbReference type="ARBA" id="ARBA00022692"/>
    </source>
</evidence>
<keyword evidence="7 10" id="KW-0283">Flagellar rotation</keyword>
<keyword evidence="6" id="KW-0812">Transmembrane</keyword>
<feature type="chain" id="PRO_5012009170" description="Flagellar protein FliL" evidence="11">
    <location>
        <begin position="33"/>
        <end position="128"/>
    </location>
</feature>
<keyword evidence="5 10" id="KW-0145">Chemotaxis</keyword>
<keyword evidence="8" id="KW-1133">Transmembrane helix</keyword>
<keyword evidence="12" id="KW-0282">Flagellum</keyword>
<evidence type="ECO:0000256" key="7">
    <source>
        <dbReference type="ARBA" id="ARBA00022779"/>
    </source>
</evidence>
<comment type="subcellular location">
    <subcellularLocation>
        <location evidence="2">Cell membrane</location>
        <topology evidence="2">Single-pass membrane protein</topology>
    </subcellularLocation>
</comment>
<organism evidence="12 13">
    <name type="scientific">Thermanaeromonas toyohensis ToBE</name>
    <dbReference type="NCBI Taxonomy" id="698762"/>
    <lineage>
        <taxon>Bacteria</taxon>
        <taxon>Bacillati</taxon>
        <taxon>Bacillota</taxon>
        <taxon>Clostridia</taxon>
        <taxon>Neomoorellales</taxon>
        <taxon>Neomoorellaceae</taxon>
        <taxon>Thermanaeromonas</taxon>
    </lineage>
</organism>
<evidence type="ECO:0000313" key="13">
    <source>
        <dbReference type="Proteomes" id="UP000192569"/>
    </source>
</evidence>
<evidence type="ECO:0000256" key="4">
    <source>
        <dbReference type="ARBA" id="ARBA00022475"/>
    </source>
</evidence>
<evidence type="ECO:0000256" key="3">
    <source>
        <dbReference type="ARBA" id="ARBA00008281"/>
    </source>
</evidence>
<evidence type="ECO:0000256" key="9">
    <source>
        <dbReference type="ARBA" id="ARBA00023136"/>
    </source>
</evidence>
<keyword evidence="12" id="KW-0969">Cilium</keyword>
<dbReference type="GO" id="GO:0005886">
    <property type="term" value="C:plasma membrane"/>
    <property type="evidence" value="ECO:0007669"/>
    <property type="project" value="UniProtKB-SubCell"/>
</dbReference>
<dbReference type="InterPro" id="IPR005503">
    <property type="entry name" value="FliL"/>
</dbReference>
<protein>
    <recommendedName>
        <fullName evidence="10">Flagellar protein FliL</fullName>
    </recommendedName>
</protein>
<sequence length="128" mass="14360">MVRSVVRWKSFTALLVFSWACVFLLAGCSSHAEKKGPYVTELGPIATNVAEEKRYVRVTLVLETGNEPLPETEVPRIRDAVISLLRRKSAVELADTATLKQELLEVVRRAVGGRVYVQGVYFRELIVQ</sequence>
<evidence type="ECO:0000256" key="1">
    <source>
        <dbReference type="ARBA" id="ARBA00002254"/>
    </source>
</evidence>
<dbReference type="PROSITE" id="PS51257">
    <property type="entry name" value="PROKAR_LIPOPROTEIN"/>
    <property type="match status" value="1"/>
</dbReference>
<dbReference type="GO" id="GO:0071973">
    <property type="term" value="P:bacterial-type flagellum-dependent cell motility"/>
    <property type="evidence" value="ECO:0007669"/>
    <property type="project" value="InterPro"/>
</dbReference>
<dbReference type="STRING" id="698762.SAMN00808754_1479"/>
<feature type="signal peptide" evidence="11">
    <location>
        <begin position="1"/>
        <end position="32"/>
    </location>
</feature>
<dbReference type="EMBL" id="LT838272">
    <property type="protein sequence ID" value="SMB96407.1"/>
    <property type="molecule type" value="Genomic_DNA"/>
</dbReference>
<gene>
    <name evidence="12" type="ORF">SAMN00808754_1479</name>
</gene>
<reference evidence="12 13" key="1">
    <citation type="submission" date="2017-04" db="EMBL/GenBank/DDBJ databases">
        <authorList>
            <person name="Afonso C.L."/>
            <person name="Miller P.J."/>
            <person name="Scott M.A."/>
            <person name="Spackman E."/>
            <person name="Goraichik I."/>
            <person name="Dimitrov K.M."/>
            <person name="Suarez D.L."/>
            <person name="Swayne D.E."/>
        </authorList>
    </citation>
    <scope>NUCLEOTIDE SEQUENCE [LARGE SCALE GENOMIC DNA]</scope>
    <source>
        <strain evidence="12 13">ToBE</strain>
    </source>
</reference>
<keyword evidence="13" id="KW-1185">Reference proteome</keyword>
<evidence type="ECO:0000256" key="2">
    <source>
        <dbReference type="ARBA" id="ARBA00004162"/>
    </source>
</evidence>